<dbReference type="SMART" id="SM00354">
    <property type="entry name" value="HTH_LACI"/>
    <property type="match status" value="1"/>
</dbReference>
<evidence type="ECO:0000256" key="1">
    <source>
        <dbReference type="ARBA" id="ARBA00023015"/>
    </source>
</evidence>
<dbReference type="Pfam" id="PF00532">
    <property type="entry name" value="Peripla_BP_1"/>
    <property type="match status" value="1"/>
</dbReference>
<dbReference type="GO" id="GO:0000976">
    <property type="term" value="F:transcription cis-regulatory region binding"/>
    <property type="evidence" value="ECO:0007669"/>
    <property type="project" value="TreeGrafter"/>
</dbReference>
<evidence type="ECO:0000256" key="2">
    <source>
        <dbReference type="ARBA" id="ARBA00023125"/>
    </source>
</evidence>
<gene>
    <name evidence="5" type="ORF">RHSP_42890</name>
</gene>
<dbReference type="Gene3D" id="1.10.260.40">
    <property type="entry name" value="lambda repressor-like DNA-binding domains"/>
    <property type="match status" value="1"/>
</dbReference>
<dbReference type="GO" id="GO:0003700">
    <property type="term" value="F:DNA-binding transcription factor activity"/>
    <property type="evidence" value="ECO:0007669"/>
    <property type="project" value="TreeGrafter"/>
</dbReference>
<dbReference type="CDD" id="cd20009">
    <property type="entry name" value="PBP1_RafR-like"/>
    <property type="match status" value="1"/>
</dbReference>
<dbReference type="EMBL" id="AQHN01000013">
    <property type="protein sequence ID" value="ENN88704.1"/>
    <property type="molecule type" value="Genomic_DNA"/>
</dbReference>
<dbReference type="InterPro" id="IPR028082">
    <property type="entry name" value="Peripla_BP_I"/>
</dbReference>
<dbReference type="PROSITE" id="PS50932">
    <property type="entry name" value="HTH_LACI_2"/>
    <property type="match status" value="1"/>
</dbReference>
<accession>N6U813</accession>
<comment type="caution">
    <text evidence="5">The sequence shown here is derived from an EMBL/GenBank/DDBJ whole genome shotgun (WGS) entry which is preliminary data.</text>
</comment>
<dbReference type="Proteomes" id="UP000012429">
    <property type="component" value="Unassembled WGS sequence"/>
</dbReference>
<evidence type="ECO:0000256" key="3">
    <source>
        <dbReference type="ARBA" id="ARBA00023163"/>
    </source>
</evidence>
<dbReference type="InterPro" id="IPR010982">
    <property type="entry name" value="Lambda_DNA-bd_dom_sf"/>
</dbReference>
<proteinExistence type="predicted"/>
<protein>
    <submittedName>
        <fullName evidence="5">Putative transcriptional regulator, LacI family protein</fullName>
    </submittedName>
</protein>
<feature type="domain" description="HTH lacI-type" evidence="4">
    <location>
        <begin position="40"/>
        <end position="94"/>
    </location>
</feature>
<sequence>MVGGEDCATGLSLGHARSISSWPPPLARISRSEPNRMQRPTIKTIAQETGLSIATVSKALKHSPQVRPETRAIVVAAAERVGYELNMHGVQLRTGKTYQVAAIMTAPGPKQQEWEGVEYAQLLSGISWALEESPYRVSLYAVRSFEESLAAIRQIVSLKKADGIIVSGTHADDPRVRIMQEADFPFVTYGTTIHNDPHAYVDADNEQMIRRSVARLVERGHRRIALINPMSDLTYAVTRLDAYRHALEIAGLPFDPELVVHGRLTPAFGRESVLTMSRLPDPPTAYICANEASALGAFSGFHERGLVHGRDAVINATDDLNVSQYFAPPITTYFLPIHEPSELLGTYILRRMEGGSPESLQTLIMPKLIERSDDRVMPRG</sequence>
<dbReference type="PANTHER" id="PTHR30146">
    <property type="entry name" value="LACI-RELATED TRANSCRIPTIONAL REPRESSOR"/>
    <property type="match status" value="1"/>
</dbReference>
<dbReference type="InterPro" id="IPR001761">
    <property type="entry name" value="Peripla_BP/Lac1_sug-bd_dom"/>
</dbReference>
<reference evidence="5 6" key="1">
    <citation type="journal article" date="2012" name="BMC Genomics">
        <title>Genomic basis of broad host range and environmental adaptability of Rhizobium tropici CIAT 899 and Rhizobium sp. PRF 81 which are used in inoculants for common bean (Phaseolus vulgaris L.).</title>
        <authorList>
            <person name="Ormeno-Orrillo E."/>
            <person name="Menna P."/>
            <person name="Almeida L.G."/>
            <person name="Ollero F.J."/>
            <person name="Nicolas M.F."/>
            <person name="Pains Rodrigues E."/>
            <person name="Shigueyoshi Nakatani A."/>
            <person name="Silva Batista J.S."/>
            <person name="Oliveira Chueire L.M."/>
            <person name="Souza R.C."/>
            <person name="Ribeiro Vasconcelos A.T."/>
            <person name="Megias M."/>
            <person name="Hungria M."/>
            <person name="Martinez-Romero E."/>
        </authorList>
    </citation>
    <scope>NUCLEOTIDE SEQUENCE [LARGE SCALE GENOMIC DNA]</scope>
    <source>
        <strain evidence="5 6">PRF 81</strain>
    </source>
</reference>
<organism evidence="5 6">
    <name type="scientific">Rhizobium freirei PRF 81</name>
    <dbReference type="NCBI Taxonomy" id="363754"/>
    <lineage>
        <taxon>Bacteria</taxon>
        <taxon>Pseudomonadati</taxon>
        <taxon>Pseudomonadota</taxon>
        <taxon>Alphaproteobacteria</taxon>
        <taxon>Hyphomicrobiales</taxon>
        <taxon>Rhizobiaceae</taxon>
        <taxon>Rhizobium/Agrobacterium group</taxon>
        <taxon>Rhizobium</taxon>
    </lineage>
</organism>
<dbReference type="Pfam" id="PF00356">
    <property type="entry name" value="LacI"/>
    <property type="match status" value="1"/>
</dbReference>
<keyword evidence="1" id="KW-0805">Transcription regulation</keyword>
<evidence type="ECO:0000313" key="5">
    <source>
        <dbReference type="EMBL" id="ENN88704.1"/>
    </source>
</evidence>
<dbReference type="SUPFAM" id="SSF53822">
    <property type="entry name" value="Periplasmic binding protein-like I"/>
    <property type="match status" value="1"/>
</dbReference>
<dbReference type="PANTHER" id="PTHR30146:SF109">
    <property type="entry name" value="HTH-TYPE TRANSCRIPTIONAL REGULATOR GALS"/>
    <property type="match status" value="1"/>
</dbReference>
<dbReference type="SUPFAM" id="SSF47413">
    <property type="entry name" value="lambda repressor-like DNA-binding domains"/>
    <property type="match status" value="1"/>
</dbReference>
<keyword evidence="2" id="KW-0238">DNA-binding</keyword>
<dbReference type="CDD" id="cd01392">
    <property type="entry name" value="HTH_LacI"/>
    <property type="match status" value="1"/>
</dbReference>
<dbReference type="InterPro" id="IPR000843">
    <property type="entry name" value="HTH_LacI"/>
</dbReference>
<evidence type="ECO:0000259" key="4">
    <source>
        <dbReference type="PROSITE" id="PS50932"/>
    </source>
</evidence>
<evidence type="ECO:0000313" key="6">
    <source>
        <dbReference type="Proteomes" id="UP000012429"/>
    </source>
</evidence>
<dbReference type="STRING" id="363754.RHSP_42890"/>
<name>N6U813_9HYPH</name>
<dbReference type="Gene3D" id="3.40.50.2300">
    <property type="match status" value="2"/>
</dbReference>
<dbReference type="PATRIC" id="fig|363754.4.peg.1273"/>
<dbReference type="AlphaFoldDB" id="N6U813"/>
<keyword evidence="3" id="KW-0804">Transcription</keyword>
<keyword evidence="6" id="KW-1185">Reference proteome</keyword>